<dbReference type="SUPFAM" id="SSF56059">
    <property type="entry name" value="Glutathione synthetase ATP-binding domain-like"/>
    <property type="match status" value="1"/>
</dbReference>
<protein>
    <recommendedName>
        <fullName evidence="1">Aerobactin siderophore biosynthesis IucA/IucC N-terminal domain-containing protein</fullName>
    </recommendedName>
</protein>
<dbReference type="STRING" id="1392255.A0A2I1CFE9"/>
<evidence type="ECO:0000259" key="1">
    <source>
        <dbReference type="Pfam" id="PF04183"/>
    </source>
</evidence>
<dbReference type="RefSeq" id="XP_024684913.1">
    <property type="nucleotide sequence ID" value="XM_024828735.1"/>
</dbReference>
<gene>
    <name evidence="2" type="ORF">P174DRAFT_448136</name>
</gene>
<comment type="caution">
    <text evidence="2">The sequence shown here is derived from an EMBL/GenBank/DDBJ whole genome shotgun (WGS) entry which is preliminary data.</text>
</comment>
<dbReference type="Proteomes" id="UP000234474">
    <property type="component" value="Unassembled WGS sequence"/>
</dbReference>
<feature type="domain" description="Aerobactin siderophore biosynthesis IucA/IucC N-terminal" evidence="1">
    <location>
        <begin position="254"/>
        <end position="357"/>
    </location>
</feature>
<proteinExistence type="predicted"/>
<dbReference type="GO" id="GO:0019290">
    <property type="term" value="P:siderophore biosynthetic process"/>
    <property type="evidence" value="ECO:0007669"/>
    <property type="project" value="InterPro"/>
</dbReference>
<sequence length="795" mass="88236">MSMRRAMASYRAQARAETTKRLLAQLINEGLVDTELSTWSISAEKSHLRITNKGDAVRSIQVTVIDRFESRSQWRPNDFEVPVVLKHCTIETEEDDPGSVWEFIQSWLDCDGATSKEIAGELRNSAAMLEKWMEIAATQPVLDRKAGFLSWERSLISGHPTHPAYLQNPVGPDELPAMLNPGLSFVALPRSSVCVFGAFEKLTQPLQRLFGGIELSASDGKEKIIVPCLLQQLPAVTKFFPNAEVVKSIPNCGQAQAAIRTITVPGFQFDIKFSLACLLTSAVRALPCWAAAVAPNVTDVLKRVFPEDLWVFGEVAAVTGNQEKIAEARHLTCILRENLESRAEENNETLILASALMERPLGGHRTYAELYSTTSTHKEAIIANLADCVRPYGTIPDTSRTLNPYPALLPQQFIRDLERFNEVLALAYNNIIPRWWKDTEAKFSSRMPLDPRAEALLRGNLRPDILIPISAAGNDTPGFRVCEINARFSINFLHWVATAYEALAGCTRHSASVKPASNHTRLLDSLLELFNPKLPIHFVRDKAGMSQDGSLFGWLESQTGIRPRIVSPSDLRLVPDATTRTGFMLCCVWGTDPVVRKAVGTGKPAPKLIQVNGELVEQVHQIGLQLFDYKLFALPTEMAQHIALCCRNDLRSVFIAHDKRFLGIILQELDALVHTHRVLSPAQAQLLREGIVPTILPGSSEFQELASQARRDPETKNRYIHKPIREARGTGILLGRDISATQWEAILKSMESSSRGFILLAKQRAQGPQEPYGGHVLLGEWAVCGFWNVEDGVCG</sequence>
<reference evidence="3" key="1">
    <citation type="journal article" date="2018" name="Proc. Natl. Acad. Sci. U.S.A.">
        <title>Linking secondary metabolites to gene clusters through genome sequencing of six diverse Aspergillus species.</title>
        <authorList>
            <person name="Kaerboelling I."/>
            <person name="Vesth T.C."/>
            <person name="Frisvad J.C."/>
            <person name="Nybo J.L."/>
            <person name="Theobald S."/>
            <person name="Kuo A."/>
            <person name="Bowyer P."/>
            <person name="Matsuda Y."/>
            <person name="Mondo S."/>
            <person name="Lyhne E.K."/>
            <person name="Kogle M.E."/>
            <person name="Clum A."/>
            <person name="Lipzen A."/>
            <person name="Salamov A."/>
            <person name="Ngan C.Y."/>
            <person name="Daum C."/>
            <person name="Chiniquy J."/>
            <person name="Barry K."/>
            <person name="LaButti K."/>
            <person name="Haridas S."/>
            <person name="Simmons B.A."/>
            <person name="Magnuson J.K."/>
            <person name="Mortensen U.H."/>
            <person name="Larsen T.O."/>
            <person name="Grigoriev I.V."/>
            <person name="Baker S.E."/>
            <person name="Andersen M.R."/>
        </authorList>
    </citation>
    <scope>NUCLEOTIDE SEQUENCE [LARGE SCALE GENOMIC DNA]</scope>
    <source>
        <strain evidence="3">IBT 16806</strain>
    </source>
</reference>
<evidence type="ECO:0000313" key="2">
    <source>
        <dbReference type="EMBL" id="PKX96318.1"/>
    </source>
</evidence>
<dbReference type="Pfam" id="PF04183">
    <property type="entry name" value="IucA_IucC"/>
    <property type="match status" value="1"/>
</dbReference>
<dbReference type="EMBL" id="MSZS01000002">
    <property type="protein sequence ID" value="PKX96318.1"/>
    <property type="molecule type" value="Genomic_DNA"/>
</dbReference>
<dbReference type="InterPro" id="IPR007310">
    <property type="entry name" value="Aerobactin_biosyn_IucA/IucC_N"/>
</dbReference>
<dbReference type="PANTHER" id="PTHR34384">
    <property type="entry name" value="L-2,3-DIAMINOPROPANOATE--CITRATE LIGASE"/>
    <property type="match status" value="1"/>
</dbReference>
<keyword evidence="3" id="KW-1185">Reference proteome</keyword>
<dbReference type="PANTHER" id="PTHR34384:SF5">
    <property type="entry name" value="L-2,3-DIAMINOPROPANOATE--CITRATE LIGASE"/>
    <property type="match status" value="1"/>
</dbReference>
<name>A0A2I1CFE9_ASPN1</name>
<dbReference type="GeneID" id="36536061"/>
<organism evidence="2 3">
    <name type="scientific">Aspergillus novofumigatus (strain IBT 16806)</name>
    <dbReference type="NCBI Taxonomy" id="1392255"/>
    <lineage>
        <taxon>Eukaryota</taxon>
        <taxon>Fungi</taxon>
        <taxon>Dikarya</taxon>
        <taxon>Ascomycota</taxon>
        <taxon>Pezizomycotina</taxon>
        <taxon>Eurotiomycetes</taxon>
        <taxon>Eurotiomycetidae</taxon>
        <taxon>Eurotiales</taxon>
        <taxon>Aspergillaceae</taxon>
        <taxon>Aspergillus</taxon>
        <taxon>Aspergillus subgen. Fumigati</taxon>
    </lineage>
</organism>
<evidence type="ECO:0000313" key="3">
    <source>
        <dbReference type="Proteomes" id="UP000234474"/>
    </source>
</evidence>
<accession>A0A2I1CFE9</accession>
<dbReference type="VEuPathDB" id="FungiDB:P174DRAFT_448136"/>
<dbReference type="AlphaFoldDB" id="A0A2I1CFE9"/>
<dbReference type="OMA" id="HIALCCR"/>
<dbReference type="OrthoDB" id="2117718at2759"/>
<dbReference type="InterPro" id="IPR037455">
    <property type="entry name" value="LucA/IucC-like"/>
</dbReference>